<sequence length="175" mass="19667">MKTYRKALWMTASLFTLLIFACVTINIYFPAEKVESVAAEIVDEIRDQKPSGKDSLLLKGTFLAFVFPSAWADKALTVSNPTIRALKQRMKTRYAQMKPYYKKGVLKEGGNGFVSIGNMAGLGLKEKRNLKNLVSAENGDRKKLYGEIAKALKIDSSQVNRVAEIFAKEWQKPVR</sequence>
<evidence type="ECO:0000256" key="1">
    <source>
        <dbReference type="SAM" id="Phobius"/>
    </source>
</evidence>
<keyword evidence="1" id="KW-1133">Transmembrane helix</keyword>
<protein>
    <submittedName>
        <fullName evidence="2">DUF1318 domain-containing protein</fullName>
    </submittedName>
</protein>
<dbReference type="PROSITE" id="PS51257">
    <property type="entry name" value="PROKAR_LIPOPROTEIN"/>
    <property type="match status" value="1"/>
</dbReference>
<keyword evidence="1" id="KW-0812">Transmembrane</keyword>
<accession>A0A8J6MWQ3</accession>
<dbReference type="AlphaFoldDB" id="A0A8J6MWQ3"/>
<reference evidence="2 3" key="1">
    <citation type="submission" date="2020-08" db="EMBL/GenBank/DDBJ databases">
        <title>Bridging the membrane lipid divide: bacteria of the FCB group superphylum have the potential to synthesize archaeal ether lipids.</title>
        <authorList>
            <person name="Villanueva L."/>
            <person name="Von Meijenfeldt F.A.B."/>
            <person name="Westbye A.B."/>
            <person name="Yadav S."/>
            <person name="Hopmans E.C."/>
            <person name="Dutilh B.E."/>
            <person name="Sinninghe Damste J.S."/>
        </authorList>
    </citation>
    <scope>NUCLEOTIDE SEQUENCE [LARGE SCALE GENOMIC DNA]</scope>
    <source>
        <strain evidence="2">NIOZ-UU27</strain>
    </source>
</reference>
<name>A0A8J6MWQ3_9DELT</name>
<keyword evidence="1" id="KW-0472">Membrane</keyword>
<comment type="caution">
    <text evidence="2">The sequence shown here is derived from an EMBL/GenBank/DDBJ whole genome shotgun (WGS) entry which is preliminary data.</text>
</comment>
<gene>
    <name evidence="2" type="ORF">H8E19_00660</name>
</gene>
<evidence type="ECO:0000313" key="2">
    <source>
        <dbReference type="EMBL" id="MBC8175885.1"/>
    </source>
</evidence>
<organism evidence="2 3">
    <name type="scientific">Candidatus Desulfacyla euxinica</name>
    <dbReference type="NCBI Taxonomy" id="2841693"/>
    <lineage>
        <taxon>Bacteria</taxon>
        <taxon>Deltaproteobacteria</taxon>
        <taxon>Candidatus Desulfacyla</taxon>
    </lineage>
</organism>
<feature type="transmembrane region" description="Helical" evidence="1">
    <location>
        <begin position="7"/>
        <end position="29"/>
    </location>
</feature>
<evidence type="ECO:0000313" key="3">
    <source>
        <dbReference type="Proteomes" id="UP000650524"/>
    </source>
</evidence>
<proteinExistence type="predicted"/>
<dbReference type="Proteomes" id="UP000650524">
    <property type="component" value="Unassembled WGS sequence"/>
</dbReference>
<dbReference type="EMBL" id="JACNJD010000041">
    <property type="protein sequence ID" value="MBC8175885.1"/>
    <property type="molecule type" value="Genomic_DNA"/>
</dbReference>